<dbReference type="PANTHER" id="PTHR12730">
    <property type="entry name" value="HSDA/SDA1-RELATED"/>
    <property type="match status" value="1"/>
</dbReference>
<protein>
    <recommendedName>
        <fullName evidence="1">Protein SDA1</fullName>
    </recommendedName>
</protein>
<dbReference type="EMBL" id="MIGC01001415">
    <property type="protein sequence ID" value="PHJ22916.1"/>
    <property type="molecule type" value="Genomic_DNA"/>
</dbReference>
<comment type="caution">
    <text evidence="4">The sequence shown here is derived from an EMBL/GenBank/DDBJ whole genome shotgun (WGS) entry which is preliminary data.</text>
</comment>
<gene>
    <name evidence="4" type="ORF">CSUI_003233</name>
</gene>
<evidence type="ECO:0000313" key="5">
    <source>
        <dbReference type="Proteomes" id="UP000221165"/>
    </source>
</evidence>
<keyword evidence="1" id="KW-0690">Ribosome biogenesis</keyword>
<evidence type="ECO:0000256" key="2">
    <source>
        <dbReference type="SAM" id="MobiDB-lite"/>
    </source>
</evidence>
<proteinExistence type="inferred from homology"/>
<reference evidence="4 5" key="1">
    <citation type="journal article" date="2017" name="Int. J. Parasitol.">
        <title>The genome of the protozoan parasite Cystoisospora suis and a reverse vaccinology approach to identify vaccine candidates.</title>
        <authorList>
            <person name="Palmieri N."/>
            <person name="Shrestha A."/>
            <person name="Ruttkowski B."/>
            <person name="Beck T."/>
            <person name="Vogl C."/>
            <person name="Tomley F."/>
            <person name="Blake D.P."/>
            <person name="Joachim A."/>
        </authorList>
    </citation>
    <scope>NUCLEOTIDE SEQUENCE [LARGE SCALE GENOMIC DNA]</scope>
    <source>
        <strain evidence="4 5">Wien I</strain>
    </source>
</reference>
<comment type="subcellular location">
    <subcellularLocation>
        <location evidence="1">Nucleus</location>
        <location evidence="1">Nucleolus</location>
    </subcellularLocation>
</comment>
<feature type="compositionally biased region" description="Acidic residues" evidence="2">
    <location>
        <begin position="327"/>
        <end position="341"/>
    </location>
</feature>
<evidence type="ECO:0000256" key="1">
    <source>
        <dbReference type="RuleBase" id="RU365057"/>
    </source>
</evidence>
<dbReference type="VEuPathDB" id="ToxoDB:CSUI_003233"/>
<dbReference type="GO" id="GO:0042273">
    <property type="term" value="P:ribosomal large subunit biogenesis"/>
    <property type="evidence" value="ECO:0007669"/>
    <property type="project" value="UniProtKB-UniRule"/>
</dbReference>
<dbReference type="GO" id="GO:0015031">
    <property type="term" value="P:protein transport"/>
    <property type="evidence" value="ECO:0007669"/>
    <property type="project" value="UniProtKB-KW"/>
</dbReference>
<dbReference type="AlphaFoldDB" id="A0A2C6L6B3"/>
<feature type="domain" description="SDA1 N-terminal" evidence="3">
    <location>
        <begin position="153"/>
        <end position="516"/>
    </location>
</feature>
<dbReference type="InterPro" id="IPR012977">
    <property type="entry name" value="SDA1_N"/>
</dbReference>
<dbReference type="Proteomes" id="UP000221165">
    <property type="component" value="Unassembled WGS sequence"/>
</dbReference>
<keyword evidence="1" id="KW-0813">Transport</keyword>
<evidence type="ECO:0000313" key="4">
    <source>
        <dbReference type="EMBL" id="PHJ22916.1"/>
    </source>
</evidence>
<feature type="non-terminal residue" evidence="4">
    <location>
        <position position="516"/>
    </location>
</feature>
<comment type="function">
    <text evidence="1">Required for 60S pre-ribosomal subunits export to the cytoplasm.</text>
</comment>
<dbReference type="Pfam" id="PF08158">
    <property type="entry name" value="SDA1_HEAT"/>
    <property type="match status" value="1"/>
</dbReference>
<comment type="similarity">
    <text evidence="1">Belongs to the SDA1 family.</text>
</comment>
<dbReference type="RefSeq" id="XP_067924593.1">
    <property type="nucleotide sequence ID" value="XM_068063431.1"/>
</dbReference>
<evidence type="ECO:0000259" key="3">
    <source>
        <dbReference type="Pfam" id="PF08158"/>
    </source>
</evidence>
<accession>A0A2C6L6B3</accession>
<name>A0A2C6L6B3_9APIC</name>
<dbReference type="GeneID" id="94426642"/>
<dbReference type="GO" id="GO:0000055">
    <property type="term" value="P:ribosomal large subunit export from nucleus"/>
    <property type="evidence" value="ECO:0007669"/>
    <property type="project" value="UniProtKB-UniRule"/>
</dbReference>
<feature type="region of interest" description="Disordered" evidence="2">
    <location>
        <begin position="323"/>
        <end position="343"/>
    </location>
</feature>
<dbReference type="PANTHER" id="PTHR12730:SF0">
    <property type="entry name" value="PROTEIN SDA1 HOMOLOG"/>
    <property type="match status" value="1"/>
</dbReference>
<keyword evidence="1" id="KW-0653">Protein transport</keyword>
<dbReference type="GO" id="GO:0005730">
    <property type="term" value="C:nucleolus"/>
    <property type="evidence" value="ECO:0007669"/>
    <property type="project" value="UniProtKB-SubCell"/>
</dbReference>
<organism evidence="4 5">
    <name type="scientific">Cystoisospora suis</name>
    <dbReference type="NCBI Taxonomy" id="483139"/>
    <lineage>
        <taxon>Eukaryota</taxon>
        <taxon>Sar</taxon>
        <taxon>Alveolata</taxon>
        <taxon>Apicomplexa</taxon>
        <taxon>Conoidasida</taxon>
        <taxon>Coccidia</taxon>
        <taxon>Eucoccidiorida</taxon>
        <taxon>Eimeriorina</taxon>
        <taxon>Sarcocystidae</taxon>
        <taxon>Cystoisospora</taxon>
    </lineage>
</organism>
<keyword evidence="1" id="KW-0539">Nucleus</keyword>
<keyword evidence="5" id="KW-1185">Reference proteome</keyword>
<dbReference type="OrthoDB" id="2196187at2759"/>
<dbReference type="InterPro" id="IPR027312">
    <property type="entry name" value="Sda1"/>
</dbReference>
<sequence>MMAGLLCDDLLGGSRRSDGGGGEAKEQLATSNLPLLQNNIKRDPPAYFGEFQLQFSHLHSQLAVLKEHPQRTVKGLQQLLMFLAHTSPCYSPRVSEDSTSASLALPSSSSSPDSLVSSSVPSYLPLSLSTSSPYSSDGLASSSFSSQQKKNFSAELAQSIQLLLGHDASILHPQTRQALLNALLLLRRKRQLSCLDMLQVSGHLLQLNDKTCRQSLFSFVTRDVSKLCTSDCMQRSFSTLSPALFSMLAKPSCPLAARLALCCLIQVYRQQQNRGGAAMIHRNNKNFQKIVNAIAACTLAGDSKLATSSTLFLLGELQNASNRISNMDEDSDDEEDGEDEGSASVAAEIKRLSRTQEGVAKKTGAVKKKIRKAKMKLQRRMKRKQQRQEQQMLHGGAIIASATIIDLLYDPQGLAEKLFARVRTQSDSFTSRLVFLNLLSRLIGQHKLLLFNFYPFIQKYLQPHQRLVSTLLAIAATSVHELVPPQELMPIVKHIADVFINETRGEEIVTVGLNAV</sequence>